<dbReference type="InterPro" id="IPR008979">
    <property type="entry name" value="Galactose-bd-like_sf"/>
</dbReference>
<protein>
    <submittedName>
        <fullName evidence="2">Uncharacterized protein</fullName>
    </submittedName>
</protein>
<name>A0A0G1W3S0_9BACT</name>
<dbReference type="Proteomes" id="UP000034588">
    <property type="component" value="Unassembled WGS sequence"/>
</dbReference>
<dbReference type="InterPro" id="IPR013320">
    <property type="entry name" value="ConA-like_dom_sf"/>
</dbReference>
<sequence length="811" mass="87569">MADDFIPPTTTEHIQTSGGTATNRFGGANRVGMVAVNSSLSFGINISGSSAAEIEQAIRDVDKFLRQAGDESDPLYLEWRPDNNVPAEPIWGQFGAYLRSEVIWGAIYKPQDYGSAGQRTTLLTGVPVEMEIKPYARGLSQRVGSAKGFIWENNIFSEDGLLSGLHIGETYTNFHSNPVFGHGTYNNGWTSGSNLAVSKNTDKRFRLFGKNSAKVTSRGTTLNTFTQSLSLASGQPATLSYYVKLPDGGVVSATQVEITYNGSTQTTTYSAASNGWYRLRADITVAAVPPHTYGLIIKNGYTVYVDGAQVNEAPRFYYPFMYGDMLGCAWATTAHASASTSTEAYLRFPAEQQIDVGGGSMRIVWKTDSANTVYTANVFLFQNQTSNFGLYFDFTNDRFVFTDGTNSANGATRSFAAGDTFIIHCTWSKANGLKLYVNGAADGAGNATYTPPILGTYNYLGSSAVPGQHIGGTFKGLEFYSHEMTATQELADYNNAQPLIADNQMLSPIPYRWTKDGDDIVDNAIQGTTYHNYAVFGGIPGNVAAETEHLIDVGAMGSETKLILAQAELDEWADPAGNFFRNAGGTATTSADVDSDVRTESVNTTNVFVTALTDINYFDPLAGRSLALIARLSDAGANLTAATFWDLTGSNAVLTDFKAIVADATRRVFVLDNILVPTKRDLLAHRRSSMIILDDQVDIGVVLVRTSAGAANVTIDYIFLAPRPLLELTYSGLSASDFFLISGREAYIVQASGTQYNLTGKPATVGRDPLELLPNKVNILFSLLGGDGEANTITRTLTYVYTDIIPRYAIA</sequence>
<dbReference type="EMBL" id="LCQD01000001">
    <property type="protein sequence ID" value="KKW13421.1"/>
    <property type="molecule type" value="Genomic_DNA"/>
</dbReference>
<feature type="region of interest" description="Disordered" evidence="1">
    <location>
        <begin position="1"/>
        <end position="22"/>
    </location>
</feature>
<organism evidence="2 3">
    <name type="scientific">Candidatus Gottesmanbacteria bacterium GW2011_GWB1_49_7</name>
    <dbReference type="NCBI Taxonomy" id="1618448"/>
    <lineage>
        <taxon>Bacteria</taxon>
        <taxon>Candidatus Gottesmaniibacteriota</taxon>
    </lineage>
</organism>
<evidence type="ECO:0000313" key="3">
    <source>
        <dbReference type="Proteomes" id="UP000034588"/>
    </source>
</evidence>
<evidence type="ECO:0000313" key="2">
    <source>
        <dbReference type="EMBL" id="KKW13421.1"/>
    </source>
</evidence>
<dbReference type="Gene3D" id="2.60.120.200">
    <property type="match status" value="1"/>
</dbReference>
<proteinExistence type="predicted"/>
<accession>A0A0G1W3S0</accession>
<reference evidence="2 3" key="1">
    <citation type="journal article" date="2015" name="Nature">
        <title>rRNA introns, odd ribosomes, and small enigmatic genomes across a large radiation of phyla.</title>
        <authorList>
            <person name="Brown C.T."/>
            <person name="Hug L.A."/>
            <person name="Thomas B.C."/>
            <person name="Sharon I."/>
            <person name="Castelle C.J."/>
            <person name="Singh A."/>
            <person name="Wilkins M.J."/>
            <person name="Williams K.H."/>
            <person name="Banfield J.F."/>
        </authorList>
    </citation>
    <scope>NUCLEOTIDE SEQUENCE [LARGE SCALE GENOMIC DNA]</scope>
</reference>
<dbReference type="Gene3D" id="2.60.120.260">
    <property type="entry name" value="Galactose-binding domain-like"/>
    <property type="match status" value="1"/>
</dbReference>
<evidence type="ECO:0000256" key="1">
    <source>
        <dbReference type="SAM" id="MobiDB-lite"/>
    </source>
</evidence>
<dbReference type="AlphaFoldDB" id="A0A0G1W3S0"/>
<dbReference type="SUPFAM" id="SSF49785">
    <property type="entry name" value="Galactose-binding domain-like"/>
    <property type="match status" value="1"/>
</dbReference>
<feature type="compositionally biased region" description="Polar residues" evidence="1">
    <location>
        <begin position="8"/>
        <end position="22"/>
    </location>
</feature>
<gene>
    <name evidence="2" type="ORF">UY48_C0001G0042</name>
</gene>
<comment type="caution">
    <text evidence="2">The sequence shown here is derived from an EMBL/GenBank/DDBJ whole genome shotgun (WGS) entry which is preliminary data.</text>
</comment>
<dbReference type="SUPFAM" id="SSF49899">
    <property type="entry name" value="Concanavalin A-like lectins/glucanases"/>
    <property type="match status" value="1"/>
</dbReference>